<dbReference type="HAMAP" id="MF_02034">
    <property type="entry name" value="EgtA"/>
    <property type="match status" value="1"/>
</dbReference>
<dbReference type="SUPFAM" id="SSF55931">
    <property type="entry name" value="Glutamine synthetase/guanido kinase"/>
    <property type="match status" value="1"/>
</dbReference>
<dbReference type="EC" id="6.3.2.2" evidence="5"/>
<dbReference type="PANTHER" id="PTHR34378:SF1">
    <property type="entry name" value="GLUTAMATE--CYSTEINE LIGASE, CHLOROPLASTIC"/>
    <property type="match status" value="1"/>
</dbReference>
<evidence type="ECO:0000256" key="2">
    <source>
        <dbReference type="ARBA" id="ARBA00022741"/>
    </source>
</evidence>
<keyword evidence="1 5" id="KW-0436">Ligase</keyword>
<dbReference type="NCBIfam" id="TIGR03444">
    <property type="entry name" value="EgtA_Cys_ligase"/>
    <property type="match status" value="1"/>
</dbReference>
<keyword evidence="3 5" id="KW-0067">ATP-binding</keyword>
<dbReference type="Proteomes" id="UP001595868">
    <property type="component" value="Unassembled WGS sequence"/>
</dbReference>
<protein>
    <recommendedName>
        <fullName evidence="5">Glutamate--cysteine ligase EgtA</fullName>
        <ecNumber evidence="5">6.3.2.2</ecNumber>
    </recommendedName>
    <alternativeName>
        <fullName evidence="5">Gamma-glutamylcysteine synthase</fullName>
        <shortName evidence="5">GCS</shortName>
        <shortName evidence="5">Gamma-ECS</shortName>
    </alternativeName>
</protein>
<sequence>MLSPEVDSPAVLRELSDAEGHLTTICFKTGPPELTGVELEWTVHDASDPSRPVDPDRLRRALGPYAPTTLDPAGAHLALAHQGTITVEPGGQVEISTVPHHSLAALFAATGDDTDRLRDLLRTAGLVLGTSGIDPYRPPRPCVDTPRYRAMRHAFDRRGAAGRTMMFSTAGLQLCLDAGRPDEVVGRWVALHAFGPPLLATFATARRHAGRDTGWASARMVAWQDIDPARTRPVWSSATRATDPVAAWSAYALSAPLLCVRRSGDDWTVPPGLTFADWMAGALPEPPTVDDLEYHLSTLFPPVRPRGYLEVRYLDAQPADEWIAPVGVLAALLADPTALDAARAACEPVADRWAEAARCGLADPPLARAATAVLDLAVRALDRTDLGPTTRTEIGRIVERRLAAGKGEHR</sequence>
<name>A0ABV8KQW6_9ACTN</name>
<dbReference type="InterPro" id="IPR006336">
    <property type="entry name" value="GCS2"/>
</dbReference>
<dbReference type="Pfam" id="PF04107">
    <property type="entry name" value="GCS2"/>
    <property type="match status" value="1"/>
</dbReference>
<evidence type="ECO:0000313" key="8">
    <source>
        <dbReference type="Proteomes" id="UP001595868"/>
    </source>
</evidence>
<evidence type="ECO:0000256" key="3">
    <source>
        <dbReference type="ARBA" id="ARBA00022840"/>
    </source>
</evidence>
<dbReference type="PANTHER" id="PTHR34378">
    <property type="entry name" value="GLUTAMATE--CYSTEINE LIGASE, CHLOROPLASTIC"/>
    <property type="match status" value="1"/>
</dbReference>
<comment type="caution">
    <text evidence="7">The sequence shown here is derived from an EMBL/GenBank/DDBJ whole genome shotgun (WGS) entry which is preliminary data.</text>
</comment>
<evidence type="ECO:0000256" key="1">
    <source>
        <dbReference type="ARBA" id="ARBA00022598"/>
    </source>
</evidence>
<proteinExistence type="inferred from homology"/>
<dbReference type="InterPro" id="IPR017809">
    <property type="entry name" value="EgtA_Actinobacteria"/>
</dbReference>
<keyword evidence="2 5" id="KW-0547">Nucleotide-binding</keyword>
<comment type="function">
    <text evidence="5">Catalyzes the synthesis of gamma-glutamylcysteine (gamma-GC). This compound is used as substrate for the biosynthesis of the low-molecular thiol compound ergothioneine.</text>
</comment>
<evidence type="ECO:0000256" key="4">
    <source>
        <dbReference type="ARBA" id="ARBA00048819"/>
    </source>
</evidence>
<gene>
    <name evidence="5 7" type="primary">egtA</name>
    <name evidence="7" type="ORF">ACFOX0_21530</name>
</gene>
<dbReference type="InterPro" id="IPR014746">
    <property type="entry name" value="Gln_synth/guanido_kin_cat_dom"/>
</dbReference>
<keyword evidence="8" id="KW-1185">Reference proteome</keyword>
<dbReference type="InterPro" id="IPR035434">
    <property type="entry name" value="GCL_bact_plant"/>
</dbReference>
<organism evidence="7 8">
    <name type="scientific">Micromonospora zhanjiangensis</name>
    <dbReference type="NCBI Taxonomy" id="1522057"/>
    <lineage>
        <taxon>Bacteria</taxon>
        <taxon>Bacillati</taxon>
        <taxon>Actinomycetota</taxon>
        <taxon>Actinomycetes</taxon>
        <taxon>Micromonosporales</taxon>
        <taxon>Micromonosporaceae</taxon>
        <taxon>Micromonospora</taxon>
    </lineage>
</organism>
<accession>A0ABV8KQW6</accession>
<evidence type="ECO:0000313" key="7">
    <source>
        <dbReference type="EMBL" id="MFC4108503.1"/>
    </source>
</evidence>
<reference evidence="8" key="1">
    <citation type="journal article" date="2019" name="Int. J. Syst. Evol. Microbiol.">
        <title>The Global Catalogue of Microorganisms (GCM) 10K type strain sequencing project: providing services to taxonomists for standard genome sequencing and annotation.</title>
        <authorList>
            <consortium name="The Broad Institute Genomics Platform"/>
            <consortium name="The Broad Institute Genome Sequencing Center for Infectious Disease"/>
            <person name="Wu L."/>
            <person name="Ma J."/>
        </authorList>
    </citation>
    <scope>NUCLEOTIDE SEQUENCE [LARGE SCALE GENOMIC DNA]</scope>
    <source>
        <strain evidence="8">2902at01</strain>
    </source>
</reference>
<dbReference type="GO" id="GO:0004357">
    <property type="term" value="F:glutamate-cysteine ligase activity"/>
    <property type="evidence" value="ECO:0007669"/>
    <property type="project" value="UniProtKB-EC"/>
</dbReference>
<dbReference type="EMBL" id="JBHSBN010000016">
    <property type="protein sequence ID" value="MFC4108503.1"/>
    <property type="molecule type" value="Genomic_DNA"/>
</dbReference>
<evidence type="ECO:0000256" key="6">
    <source>
        <dbReference type="PIRNR" id="PIRNR017901"/>
    </source>
</evidence>
<dbReference type="RefSeq" id="WP_377548858.1">
    <property type="nucleotide sequence ID" value="NZ_JBHSBN010000016.1"/>
</dbReference>
<comment type="similarity">
    <text evidence="5 6">Belongs to the glutamate--cysteine ligase type 2 family. EgtA subfamily.</text>
</comment>
<comment type="catalytic activity">
    <reaction evidence="4 5 6">
        <text>L-cysteine + L-glutamate + ATP = gamma-L-glutamyl-L-cysteine + ADP + phosphate + H(+)</text>
        <dbReference type="Rhea" id="RHEA:13285"/>
        <dbReference type="ChEBI" id="CHEBI:15378"/>
        <dbReference type="ChEBI" id="CHEBI:29985"/>
        <dbReference type="ChEBI" id="CHEBI:30616"/>
        <dbReference type="ChEBI" id="CHEBI:35235"/>
        <dbReference type="ChEBI" id="CHEBI:43474"/>
        <dbReference type="ChEBI" id="CHEBI:58173"/>
        <dbReference type="ChEBI" id="CHEBI:456216"/>
        <dbReference type="EC" id="6.3.2.2"/>
    </reaction>
</comment>
<comment type="pathway">
    <text evidence="5">Amino-acid biosynthesis; ergothioneine biosynthesis.</text>
</comment>
<dbReference type="Gene3D" id="3.30.590.20">
    <property type="match status" value="1"/>
</dbReference>
<dbReference type="PIRSF" id="PIRSF017901">
    <property type="entry name" value="GCL"/>
    <property type="match status" value="1"/>
</dbReference>
<evidence type="ECO:0000256" key="5">
    <source>
        <dbReference type="HAMAP-Rule" id="MF_02034"/>
    </source>
</evidence>